<evidence type="ECO:0000256" key="3">
    <source>
        <dbReference type="ARBA" id="ARBA00023054"/>
    </source>
</evidence>
<comment type="function">
    <text evidence="1">Involved in DNA recombination.</text>
</comment>
<dbReference type="Proteomes" id="UP000295215">
    <property type="component" value="Unassembled WGS sequence"/>
</dbReference>
<keyword evidence="7" id="KW-1185">Reference proteome</keyword>
<evidence type="ECO:0000256" key="4">
    <source>
        <dbReference type="ARBA" id="ARBA00023172"/>
    </source>
</evidence>
<evidence type="ECO:0000256" key="5">
    <source>
        <dbReference type="SAM" id="Coils"/>
    </source>
</evidence>
<organism evidence="6 7">
    <name type="scientific">Myroides indicus</name>
    <dbReference type="NCBI Taxonomy" id="1323422"/>
    <lineage>
        <taxon>Bacteria</taxon>
        <taxon>Pseudomonadati</taxon>
        <taxon>Bacteroidota</taxon>
        <taxon>Flavobacteriia</taxon>
        <taxon>Flavobacteriales</taxon>
        <taxon>Flavobacteriaceae</taxon>
        <taxon>Myroides</taxon>
    </lineage>
</organism>
<evidence type="ECO:0000313" key="7">
    <source>
        <dbReference type="Proteomes" id="UP000295215"/>
    </source>
</evidence>
<dbReference type="OrthoDB" id="370725at2"/>
<name>A0A4R7ES54_9FLAO</name>
<sequence>MLQEILILLLLLLTIIAFFVGRFTKSKTAGEKQIGLQAEINFLNQQITSIQNEKNRLDEQLEILRQDNQELIARISIRDTEYSNLKEKLEQQHKETITLQEEFSIRFENLANKIFEEKSEKFTNQNKNNLETLLTPLSDKIHHFEQKIEQTHKESIDYHAVLRQQIIGLQQTNQKMSEETLNLTKALKGDNKMQGNWGEMILENILEKSGLQKGREYQTQQSFSTENNSRLQPDVIINLPDNRHLIIDSKVSLTAYEQFINSSEEKEKQCFLQEHLLSVKRHVERLSEKNYFELYPSSSPDFVLLFIPIETAFSIAVNTDTSLYTKAFEKNIVIVTPSTLLATLRTIETMWKQRKQQENSYEIARQAGLLYDKFEGFISDLNKLGKKLDDAKSEYDNAFNKLSSGRGNMINTVQKLKDMGAKTKKDLDRQLIDKAREEL</sequence>
<reference evidence="6 7" key="1">
    <citation type="submission" date="2019-03" db="EMBL/GenBank/DDBJ databases">
        <title>Genomic Encyclopedia of Archaeal and Bacterial Type Strains, Phase II (KMG-II): from individual species to whole genera.</title>
        <authorList>
            <person name="Goeker M."/>
        </authorList>
    </citation>
    <scope>NUCLEOTIDE SEQUENCE [LARGE SCALE GENOMIC DNA]</scope>
    <source>
        <strain evidence="6 7">DSM 28213</strain>
    </source>
</reference>
<accession>A0A4R7ES54</accession>
<evidence type="ECO:0000313" key="6">
    <source>
        <dbReference type="EMBL" id="TDS50834.1"/>
    </source>
</evidence>
<dbReference type="GO" id="GO:0006310">
    <property type="term" value="P:DNA recombination"/>
    <property type="evidence" value="ECO:0007669"/>
    <property type="project" value="UniProtKB-KW"/>
</dbReference>
<dbReference type="EMBL" id="SOAG01000048">
    <property type="protein sequence ID" value="TDS50834.1"/>
    <property type="molecule type" value="Genomic_DNA"/>
</dbReference>
<proteinExistence type="inferred from homology"/>
<dbReference type="Pfam" id="PF02646">
    <property type="entry name" value="RmuC"/>
    <property type="match status" value="1"/>
</dbReference>
<gene>
    <name evidence="6" type="ORF">C8P70_1487</name>
</gene>
<evidence type="ECO:0000256" key="1">
    <source>
        <dbReference type="ARBA" id="ARBA00003416"/>
    </source>
</evidence>
<protein>
    <submittedName>
        <fullName evidence="6">DNA recombination protein RmuC</fullName>
    </submittedName>
</protein>
<dbReference type="RefSeq" id="WP_133713785.1">
    <property type="nucleotide sequence ID" value="NZ_SOAG01000048.1"/>
</dbReference>
<keyword evidence="3 5" id="KW-0175">Coiled coil</keyword>
<comment type="caution">
    <text evidence="6">The sequence shown here is derived from an EMBL/GenBank/DDBJ whole genome shotgun (WGS) entry which is preliminary data.</text>
</comment>
<dbReference type="PANTHER" id="PTHR30563:SF0">
    <property type="entry name" value="DNA RECOMBINATION PROTEIN RMUC"/>
    <property type="match status" value="1"/>
</dbReference>
<keyword evidence="4" id="KW-0233">DNA recombination</keyword>
<comment type="similarity">
    <text evidence="2">Belongs to the RmuC family.</text>
</comment>
<dbReference type="PANTHER" id="PTHR30563">
    <property type="entry name" value="DNA RECOMBINATION PROTEIN RMUC"/>
    <property type="match status" value="1"/>
</dbReference>
<dbReference type="InterPro" id="IPR003798">
    <property type="entry name" value="DNA_recombination_RmuC"/>
</dbReference>
<evidence type="ECO:0000256" key="2">
    <source>
        <dbReference type="ARBA" id="ARBA00009840"/>
    </source>
</evidence>
<feature type="coiled-coil region" evidence="5">
    <location>
        <begin position="40"/>
        <end position="102"/>
    </location>
</feature>
<dbReference type="AlphaFoldDB" id="A0A4R7ES54"/>